<name>A0AAV0FRB4_9ASTE</name>
<reference evidence="3" key="1">
    <citation type="submission" date="2022-07" db="EMBL/GenBank/DDBJ databases">
        <authorList>
            <person name="Macas J."/>
            <person name="Novak P."/>
            <person name="Neumann P."/>
        </authorList>
    </citation>
    <scope>NUCLEOTIDE SEQUENCE</scope>
</reference>
<evidence type="ECO:0000313" key="4">
    <source>
        <dbReference type="Proteomes" id="UP001152523"/>
    </source>
</evidence>
<dbReference type="Pfam" id="PF03004">
    <property type="entry name" value="Transposase_24"/>
    <property type="match status" value="1"/>
</dbReference>
<dbReference type="PANTHER" id="PTHR33499">
    <property type="entry name" value="OS12G0282400 PROTEIN-RELATED"/>
    <property type="match status" value="1"/>
</dbReference>
<keyword evidence="1" id="KW-0175">Coiled coil</keyword>
<comment type="caution">
    <text evidence="3">The sequence shown here is derived from an EMBL/GenBank/DDBJ whole genome shotgun (WGS) entry which is preliminary data.</text>
</comment>
<feature type="region of interest" description="Disordered" evidence="2">
    <location>
        <begin position="248"/>
        <end position="303"/>
    </location>
</feature>
<dbReference type="Proteomes" id="UP001152523">
    <property type="component" value="Unassembled WGS sequence"/>
</dbReference>
<gene>
    <name evidence="3" type="ORF">CEPIT_LOCUS36396</name>
</gene>
<accession>A0AAV0FRB4</accession>
<sequence length="749" mass="84437">MFRASDITHKPSMPRSKRSYVPPQMLAKGCGKKISGLFSTSKGHIGANSFTGTSGHSKDVSTRDRSGGVVFDPLLILPHSSGKNMKSLPPEGDNIFDDVNDYELNGYSEVPGDPNEKVGRCGSFASKKNTGVENKRGRSILDDVMIPRDSNGHVEGCGSFNVMKNNGVEKKRGRNVLDDVNDYEHNVCPEVLGDVDGKVGRRGSFTSKKNTRVENKRGRSILDDVMIPGDSNGQGCESFSLKKNNMVEKERGRSDLDDDSDSEMGLHPRFFGDPNGQGCGSFTFKKNTEGEKRRRRTIFDDASDSEMEIDQGFLQDANDKGGASCITKMKAVAENILEDVSETEMETNQFSPEPNGSDTYKSQRKNVNEKNRGTNILLDVSETEIEVYPEAVEDTKAKGGSSFTNKEKSLIQKKRGRNKCKEIARLKPGEKLEVAFYNNRAVGKNHEVWARHLGIIVRDTNMCPVRVHKWKDIGEKEKDHMWSAVTDVFSNANIEVYKQHTLLHMKELWGNWRSDLLRYNVTNIGITLKTAYMRSPPTGLEKHEWRWLIREIYSNPEFQKRSARNSANRGCYANELMHRTGSKPFRQVIWDDLGANEGNDPRLVDVFYTTRKKGDKLPNVETIQKHEEIQEITDKYPSLSNVEVAQMVFKSKSRDRVVGYGGGVKLKDVTRSQPSREELQGELNSAKQQNQLMANRMETIQEENNELKGRVGTIQEENSELKGRVGFMESRMEMFQDMLVKQLNVSIPS</sequence>
<keyword evidence="4" id="KW-1185">Reference proteome</keyword>
<organism evidence="3 4">
    <name type="scientific">Cuscuta epithymum</name>
    <dbReference type="NCBI Taxonomy" id="186058"/>
    <lineage>
        <taxon>Eukaryota</taxon>
        <taxon>Viridiplantae</taxon>
        <taxon>Streptophyta</taxon>
        <taxon>Embryophyta</taxon>
        <taxon>Tracheophyta</taxon>
        <taxon>Spermatophyta</taxon>
        <taxon>Magnoliopsida</taxon>
        <taxon>eudicotyledons</taxon>
        <taxon>Gunneridae</taxon>
        <taxon>Pentapetalae</taxon>
        <taxon>asterids</taxon>
        <taxon>lamiids</taxon>
        <taxon>Solanales</taxon>
        <taxon>Convolvulaceae</taxon>
        <taxon>Cuscuteae</taxon>
        <taxon>Cuscuta</taxon>
        <taxon>Cuscuta subgen. Cuscuta</taxon>
    </lineage>
</organism>
<protein>
    <submittedName>
        <fullName evidence="3">Uncharacterized protein</fullName>
    </submittedName>
</protein>
<feature type="compositionally biased region" description="Polar residues" evidence="2">
    <location>
        <begin position="346"/>
        <end position="360"/>
    </location>
</feature>
<dbReference type="EMBL" id="CAMAPF010001002">
    <property type="protein sequence ID" value="CAH9137905.1"/>
    <property type="molecule type" value="Genomic_DNA"/>
</dbReference>
<dbReference type="InterPro" id="IPR004252">
    <property type="entry name" value="Probable_transposase_24"/>
</dbReference>
<feature type="region of interest" description="Disordered" evidence="2">
    <location>
        <begin position="1"/>
        <end position="20"/>
    </location>
</feature>
<feature type="region of interest" description="Disordered" evidence="2">
    <location>
        <begin position="342"/>
        <end position="363"/>
    </location>
</feature>
<evidence type="ECO:0000313" key="3">
    <source>
        <dbReference type="EMBL" id="CAH9137905.1"/>
    </source>
</evidence>
<evidence type="ECO:0000256" key="2">
    <source>
        <dbReference type="SAM" id="MobiDB-lite"/>
    </source>
</evidence>
<dbReference type="AlphaFoldDB" id="A0AAV0FRB4"/>
<dbReference type="PANTHER" id="PTHR33499:SF40">
    <property type="entry name" value="TRANSPOSASE-ASSOCIATED DOMAIN-CONTAINING PROTEIN"/>
    <property type="match status" value="1"/>
</dbReference>
<feature type="coiled-coil region" evidence="1">
    <location>
        <begin position="676"/>
        <end position="717"/>
    </location>
</feature>
<proteinExistence type="predicted"/>
<evidence type="ECO:0000256" key="1">
    <source>
        <dbReference type="SAM" id="Coils"/>
    </source>
</evidence>